<keyword evidence="1 4" id="KW-0547">Nucleotide-binding</keyword>
<dbReference type="PROSITE" id="PS00411">
    <property type="entry name" value="KINESIN_MOTOR_1"/>
    <property type="match status" value="1"/>
</dbReference>
<dbReference type="GO" id="GO:0005524">
    <property type="term" value="F:ATP binding"/>
    <property type="evidence" value="ECO:0007669"/>
    <property type="project" value="UniProtKB-UniRule"/>
</dbReference>
<dbReference type="PANTHER" id="PTHR47972">
    <property type="entry name" value="KINESIN-LIKE PROTEIN KLP-3"/>
    <property type="match status" value="1"/>
</dbReference>
<feature type="domain" description="Kinesin motor" evidence="7">
    <location>
        <begin position="136"/>
        <end position="475"/>
    </location>
</feature>
<dbReference type="Proteomes" id="UP001485043">
    <property type="component" value="Unassembled WGS sequence"/>
</dbReference>
<evidence type="ECO:0000259" key="7">
    <source>
        <dbReference type="PROSITE" id="PS50067"/>
    </source>
</evidence>
<proteinExistence type="inferred from homology"/>
<name>A0AAW1TCK5_9CHLO</name>
<dbReference type="InterPro" id="IPR001752">
    <property type="entry name" value="Kinesin_motor_dom"/>
</dbReference>
<evidence type="ECO:0000256" key="3">
    <source>
        <dbReference type="ARBA" id="ARBA00023175"/>
    </source>
</evidence>
<evidence type="ECO:0000256" key="1">
    <source>
        <dbReference type="ARBA" id="ARBA00022741"/>
    </source>
</evidence>
<comment type="caution">
    <text evidence="8">The sequence shown here is derived from an EMBL/GenBank/DDBJ whole genome shotgun (WGS) entry which is preliminary data.</text>
</comment>
<dbReference type="Gene3D" id="3.40.850.10">
    <property type="entry name" value="Kinesin motor domain"/>
    <property type="match status" value="1"/>
</dbReference>
<dbReference type="GO" id="GO:0008017">
    <property type="term" value="F:microtubule binding"/>
    <property type="evidence" value="ECO:0007669"/>
    <property type="project" value="InterPro"/>
</dbReference>
<dbReference type="Pfam" id="PF00225">
    <property type="entry name" value="Kinesin"/>
    <property type="match status" value="1"/>
</dbReference>
<dbReference type="PANTHER" id="PTHR47972:SF28">
    <property type="entry name" value="KINESIN-LIKE PROTEIN KLP-3"/>
    <property type="match status" value="1"/>
</dbReference>
<feature type="region of interest" description="Disordered" evidence="6">
    <location>
        <begin position="751"/>
        <end position="771"/>
    </location>
</feature>
<keyword evidence="9" id="KW-1185">Reference proteome</keyword>
<evidence type="ECO:0000256" key="4">
    <source>
        <dbReference type="PROSITE-ProRule" id="PRU00283"/>
    </source>
</evidence>
<sequence length="771" mass="82184">MLEHGKHDAAKHAAQMEATQERHASTAAAIHAQLSKAQQQVLELQQQAQQDGRERVRERHAAAEACQQICNLLRKQGSANEELEALAAQAENDGHQTLRKLSVDLAKSLAQLQARHMEVCEERRKLHNRLTDMKGAIRVIARARPPAVGPNADAEAASLLPAVQCNPLTSSIDVLQRSDGQMLNGRAQAPAKASHFTFDGVHGPSASQQAVFGDAESVVTSVLDGYSVCLFAYGQTGSGKTHTMQGPEGDPGINIRTLQALFEQAAKRSHEAHITHHVSMVEVYMENIRDLLSDSAADCDAPRARLEIKRGAHGLYLPGLTEHEVSGAEEAGALLVLGGAARQTAETGLNERSSRSHSCLCIRVCGACKLTGDEWQSRLWLVDLAGSERIGRTEADGERLKEAQFINRSLSALGDCIHALTTHSPHVPFRNSKLTYLLQDSLSGGSKALMIVNLGSMDSPKNAACVLPGPAGKQIAVLNAEKVGQLQSERQRLEDSGKAAEEHASLEKKQASGLAAQVRKCRARIAQQDLLLHSSWPPNAPGAETLSSIGEFPATTGLAENGLSTPERLPRGRLQARADPTTTQSRINKRAACRAGPIVAAAPPSMPIRQPTPARKQPLSWKAHPLPVHHGPPPLSAPTPAASHRQAHPEALAEVTASPSQAHGEMGLAAGPQRAVTSLTTASRLDADGSLATARITTDAKENYLAKFEAFRKSRPATSGTVFGHLNVCPSPAISGGSLSTGAARVKHMVKPSPLSRGAERTPMSKPRRPA</sequence>
<dbReference type="SUPFAM" id="SSF52540">
    <property type="entry name" value="P-loop containing nucleoside triphosphate hydrolases"/>
    <property type="match status" value="1"/>
</dbReference>
<dbReference type="SMART" id="SM00129">
    <property type="entry name" value="KISc"/>
    <property type="match status" value="1"/>
</dbReference>
<protein>
    <recommendedName>
        <fullName evidence="5">Kinesin-like protein</fullName>
    </recommendedName>
</protein>
<evidence type="ECO:0000256" key="2">
    <source>
        <dbReference type="ARBA" id="ARBA00022840"/>
    </source>
</evidence>
<accession>A0AAW1TCK5</accession>
<comment type="similarity">
    <text evidence="4 5">Belongs to the TRAFAC class myosin-kinesin ATPase superfamily. Kinesin family.</text>
</comment>
<gene>
    <name evidence="8" type="ORF">WJX84_001895</name>
</gene>
<reference evidence="8 9" key="1">
    <citation type="journal article" date="2024" name="Nat. Commun.">
        <title>Phylogenomics reveals the evolutionary origins of lichenization in chlorophyte algae.</title>
        <authorList>
            <person name="Puginier C."/>
            <person name="Libourel C."/>
            <person name="Otte J."/>
            <person name="Skaloud P."/>
            <person name="Haon M."/>
            <person name="Grisel S."/>
            <person name="Petersen M."/>
            <person name="Berrin J.G."/>
            <person name="Delaux P.M."/>
            <person name="Dal Grande F."/>
            <person name="Keller J."/>
        </authorList>
    </citation>
    <scope>NUCLEOTIDE SEQUENCE [LARGE SCALE GENOMIC DNA]</scope>
    <source>
        <strain evidence="8 9">SAG 2523</strain>
    </source>
</reference>
<dbReference type="InterPro" id="IPR036961">
    <property type="entry name" value="Kinesin_motor_dom_sf"/>
</dbReference>
<dbReference type="GO" id="GO:0007018">
    <property type="term" value="P:microtubule-based movement"/>
    <property type="evidence" value="ECO:0007669"/>
    <property type="project" value="InterPro"/>
</dbReference>
<dbReference type="PROSITE" id="PS50067">
    <property type="entry name" value="KINESIN_MOTOR_2"/>
    <property type="match status" value="1"/>
</dbReference>
<dbReference type="AlphaFoldDB" id="A0AAW1TCK5"/>
<dbReference type="EMBL" id="JALJOV010000156">
    <property type="protein sequence ID" value="KAK9866510.1"/>
    <property type="molecule type" value="Genomic_DNA"/>
</dbReference>
<feature type="binding site" evidence="4">
    <location>
        <begin position="234"/>
        <end position="241"/>
    </location>
    <ligand>
        <name>ATP</name>
        <dbReference type="ChEBI" id="CHEBI:30616"/>
    </ligand>
</feature>
<dbReference type="PRINTS" id="PR00380">
    <property type="entry name" value="KINESINHEAVY"/>
</dbReference>
<dbReference type="InterPro" id="IPR027417">
    <property type="entry name" value="P-loop_NTPase"/>
</dbReference>
<feature type="region of interest" description="Disordered" evidence="6">
    <location>
        <begin position="601"/>
        <end position="655"/>
    </location>
</feature>
<feature type="compositionally biased region" description="Basic and acidic residues" evidence="6">
    <location>
        <begin position="1"/>
        <end position="11"/>
    </location>
</feature>
<keyword evidence="3 4" id="KW-0505">Motor protein</keyword>
<organism evidence="8 9">
    <name type="scientific">Apatococcus fuscideae</name>
    <dbReference type="NCBI Taxonomy" id="2026836"/>
    <lineage>
        <taxon>Eukaryota</taxon>
        <taxon>Viridiplantae</taxon>
        <taxon>Chlorophyta</taxon>
        <taxon>core chlorophytes</taxon>
        <taxon>Trebouxiophyceae</taxon>
        <taxon>Chlorellales</taxon>
        <taxon>Chlorellaceae</taxon>
        <taxon>Apatococcus</taxon>
    </lineage>
</organism>
<feature type="compositionally biased region" description="Basic and acidic residues" evidence="6">
    <location>
        <begin position="489"/>
        <end position="510"/>
    </location>
</feature>
<dbReference type="GO" id="GO:0003777">
    <property type="term" value="F:microtubule motor activity"/>
    <property type="evidence" value="ECO:0007669"/>
    <property type="project" value="InterPro"/>
</dbReference>
<feature type="region of interest" description="Disordered" evidence="6">
    <location>
        <begin position="554"/>
        <end position="587"/>
    </location>
</feature>
<evidence type="ECO:0000313" key="9">
    <source>
        <dbReference type="Proteomes" id="UP001485043"/>
    </source>
</evidence>
<dbReference type="GO" id="GO:0005874">
    <property type="term" value="C:microtubule"/>
    <property type="evidence" value="ECO:0007669"/>
    <property type="project" value="UniProtKB-KW"/>
</dbReference>
<evidence type="ECO:0000256" key="6">
    <source>
        <dbReference type="SAM" id="MobiDB-lite"/>
    </source>
</evidence>
<dbReference type="InterPro" id="IPR019821">
    <property type="entry name" value="Kinesin_motor_CS"/>
</dbReference>
<keyword evidence="5" id="KW-0493">Microtubule</keyword>
<keyword evidence="2 4" id="KW-0067">ATP-binding</keyword>
<feature type="region of interest" description="Disordered" evidence="6">
    <location>
        <begin position="489"/>
        <end position="512"/>
    </location>
</feature>
<evidence type="ECO:0000313" key="8">
    <source>
        <dbReference type="EMBL" id="KAK9866510.1"/>
    </source>
</evidence>
<dbReference type="InterPro" id="IPR027640">
    <property type="entry name" value="Kinesin-like_fam"/>
</dbReference>
<evidence type="ECO:0000256" key="5">
    <source>
        <dbReference type="RuleBase" id="RU000394"/>
    </source>
</evidence>
<feature type="region of interest" description="Disordered" evidence="6">
    <location>
        <begin position="1"/>
        <end position="28"/>
    </location>
</feature>